<keyword evidence="7" id="KW-0547">Nucleotide-binding</keyword>
<feature type="compositionally biased region" description="Low complexity" evidence="14">
    <location>
        <begin position="255"/>
        <end position="270"/>
    </location>
</feature>
<evidence type="ECO:0000313" key="17">
    <source>
        <dbReference type="Proteomes" id="UP000749309"/>
    </source>
</evidence>
<sequence>MVSSPPRKRLRKHIVLSSDDELESPVPAKGKQKPQVQRTYKGERSLTTSRAASTATAGSNNRNGTLQLPLSTLPTRPSSQNLPPPPPPERSLNDVLKSPSKASSVHSTRTTPTSSPEKKRKSTAKPKKNTGDENIGQAGKSLRSFFQPATEEERWSRLQREREREKEKEKERQMFLELENDLLEDMIEDDDSLDEILSQPRQKFSQGGISSFHGHPVLDRRKSSPPSQNGISTIKPEKKPRSGKRFILHTDNNDSGGSSQSTFTSFGPSSAPAQTTGKPWAEQFSPVNLDELAVHKRKVADVQNWLNEVFLGRSRRSILVLKGPAGSGKTTTISLLSKALGYDIVEWRNSAGTEYSAQGYASAGTQFDDFLGRGEKYNCLELDGEASSTSSSNAALQPSRRRIMLVEEFPSSLTPGSPGLTAFRSALLRHAASSFPSIAARIAARPMETPNTPVVIIVSETLLGDGTSFSDSFTVHRLLGPELSNHPGVSIIEFNPIAPTFLTKALDLVLKKEARLSHRKRIPGPAVLKRFAEMGDVRSAISSLEFICLQGGGYEGYSGTLNSRPKRSSKTTVPPTAMELETLQMVTQREASLGIFHAPMTGRREEPQGSQINRRSNAVQGSMTLEESTERNDVAKSQSLGMKGPKPAAVASAIVQSTVPAWLNIVIITAFIFGGCCSNVFALEALIQDDPNHGTLITFAQFVIIALLTLPTILSSAAGLKSLFISKPAIPLKSWAIYTAFFMSVNLLNNAAFIFKISVPLHIIVRSGGPVASMVVGYLYNSRRYTPMQVISVTILSAGVVAAAIADASAKGKSLDLGLAASEGSSLFMTLAGFMILGLAMVLAAFQGVYADWLYQKYGRDNWREGLFYSHALSIPFLLPSYPQLYPQLKSLLASPSVSSVIKASPVTAATSESPSQQFLAPVMPLLHLLASHPSTQPILSLVPIKISYLLLNGLTQYLCIRGVYLLSAKTSSLTVVIVLNIRKLVSLILSVYLFGNVLTFGVLAGATLVFLGGGIYAYEGARLRRQQSKDKNA</sequence>
<proteinExistence type="inferred from homology"/>
<keyword evidence="6 15" id="KW-0812">Transmembrane</keyword>
<evidence type="ECO:0000256" key="11">
    <source>
        <dbReference type="ARBA" id="ARBA00023136"/>
    </source>
</evidence>
<dbReference type="Gene3D" id="3.40.50.300">
    <property type="entry name" value="P-loop containing nucleotide triphosphate hydrolases"/>
    <property type="match status" value="1"/>
</dbReference>
<evidence type="ECO:0000256" key="2">
    <source>
        <dbReference type="ARBA" id="ARBA00004127"/>
    </source>
</evidence>
<feature type="region of interest" description="Disordered" evidence="14">
    <location>
        <begin position="601"/>
        <end position="640"/>
    </location>
</feature>
<dbReference type="GO" id="GO:0055085">
    <property type="term" value="P:transmembrane transport"/>
    <property type="evidence" value="ECO:0007669"/>
    <property type="project" value="InterPro"/>
</dbReference>
<keyword evidence="4" id="KW-0813">Transport</keyword>
<evidence type="ECO:0000256" key="4">
    <source>
        <dbReference type="ARBA" id="ARBA00022448"/>
    </source>
</evidence>
<dbReference type="GO" id="GO:0006281">
    <property type="term" value="P:DNA repair"/>
    <property type="evidence" value="ECO:0007669"/>
    <property type="project" value="InterPro"/>
</dbReference>
<dbReference type="SUPFAM" id="SSF52540">
    <property type="entry name" value="P-loop containing nucleoside triphosphate hydrolases"/>
    <property type="match status" value="1"/>
</dbReference>
<keyword evidence="11 15" id="KW-0472">Membrane</keyword>
<dbReference type="InterPro" id="IPR013657">
    <property type="entry name" value="SCL35B1-4/HUT1"/>
</dbReference>
<feature type="transmembrane region" description="Helical" evidence="15">
    <location>
        <begin position="787"/>
        <end position="806"/>
    </location>
</feature>
<dbReference type="AlphaFoldDB" id="A0A9P5D0G2"/>
<evidence type="ECO:0000256" key="6">
    <source>
        <dbReference type="ARBA" id="ARBA00022692"/>
    </source>
</evidence>
<dbReference type="Pfam" id="PF03215">
    <property type="entry name" value="Rad17"/>
    <property type="match status" value="1"/>
</dbReference>
<gene>
    <name evidence="16" type="ORF">GY632_0340</name>
</gene>
<reference evidence="16" key="1">
    <citation type="submission" date="2020-03" db="EMBL/GenBank/DDBJ databases">
        <title>Whole Genome Sequence of Trichophyton interdigitale from India.</title>
        <authorList>
            <person name="Kumar P."/>
        </authorList>
    </citation>
    <scope>NUCLEOTIDE SEQUENCE</scope>
    <source>
        <strain evidence="16">UCMS-IGIB-CI14</strain>
    </source>
</reference>
<evidence type="ECO:0000256" key="14">
    <source>
        <dbReference type="SAM" id="MobiDB-lite"/>
    </source>
</evidence>
<keyword evidence="12" id="KW-0539">Nucleus</keyword>
<feature type="compositionally biased region" description="Polar residues" evidence="14">
    <location>
        <begin position="100"/>
        <end position="115"/>
    </location>
</feature>
<keyword evidence="8" id="KW-0227">DNA damage</keyword>
<keyword evidence="5" id="KW-0762">Sugar transport</keyword>
<feature type="compositionally biased region" description="Basic and acidic residues" evidence="14">
    <location>
        <begin position="151"/>
        <end position="172"/>
    </location>
</feature>
<protein>
    <recommendedName>
        <fullName evidence="18">AAA+ ATPase domain-containing protein</fullName>
    </recommendedName>
</protein>
<evidence type="ECO:0000256" key="3">
    <source>
        <dbReference type="ARBA" id="ARBA00006168"/>
    </source>
</evidence>
<comment type="caution">
    <text evidence="16">The sequence shown here is derived from an EMBL/GenBank/DDBJ whole genome shotgun (WGS) entry which is preliminary data.</text>
</comment>
<comment type="similarity">
    <text evidence="3">Belongs to the rad17/RAD24 family.</text>
</comment>
<feature type="transmembrane region" description="Helical" evidence="15">
    <location>
        <begin position="661"/>
        <end position="682"/>
    </location>
</feature>
<dbReference type="GO" id="GO:0003689">
    <property type="term" value="F:DNA clamp loader activity"/>
    <property type="evidence" value="ECO:0007669"/>
    <property type="project" value="TreeGrafter"/>
</dbReference>
<evidence type="ECO:0000256" key="13">
    <source>
        <dbReference type="ARBA" id="ARBA00023306"/>
    </source>
</evidence>
<evidence type="ECO:0000313" key="16">
    <source>
        <dbReference type="EMBL" id="KAF3900944.1"/>
    </source>
</evidence>
<evidence type="ECO:0000256" key="8">
    <source>
        <dbReference type="ARBA" id="ARBA00022763"/>
    </source>
</evidence>
<dbReference type="PANTHER" id="PTHR12172:SF0">
    <property type="entry name" value="CELL CYCLE CHECKPOINT PROTEIN RAD17"/>
    <property type="match status" value="1"/>
</dbReference>
<dbReference type="PANTHER" id="PTHR12172">
    <property type="entry name" value="CELL CYCLE CHECKPOINT PROTEIN RAD17"/>
    <property type="match status" value="1"/>
</dbReference>
<feature type="transmembrane region" description="Helical" evidence="15">
    <location>
        <begin position="826"/>
        <end position="846"/>
    </location>
</feature>
<feature type="transmembrane region" description="Helical" evidence="15">
    <location>
        <begin position="735"/>
        <end position="755"/>
    </location>
</feature>
<feature type="compositionally biased region" description="Basic residues" evidence="14">
    <location>
        <begin position="1"/>
        <end position="14"/>
    </location>
</feature>
<feature type="compositionally biased region" description="Low complexity" evidence="14">
    <location>
        <begin position="45"/>
        <end position="63"/>
    </location>
</feature>
<dbReference type="Pfam" id="PF08449">
    <property type="entry name" value="UAA"/>
    <property type="match status" value="1"/>
</dbReference>
<dbReference type="GO" id="GO:0012505">
    <property type="term" value="C:endomembrane system"/>
    <property type="evidence" value="ECO:0007669"/>
    <property type="project" value="UniProtKB-SubCell"/>
</dbReference>
<accession>A0A9P5D0G2</accession>
<evidence type="ECO:0000256" key="12">
    <source>
        <dbReference type="ARBA" id="ARBA00023242"/>
    </source>
</evidence>
<dbReference type="GO" id="GO:0033314">
    <property type="term" value="P:mitotic DNA replication checkpoint signaling"/>
    <property type="evidence" value="ECO:0007669"/>
    <property type="project" value="TreeGrafter"/>
</dbReference>
<comment type="subcellular location">
    <subcellularLocation>
        <location evidence="2">Endomembrane system</location>
        <topology evidence="2">Multi-pass membrane protein</topology>
    </subcellularLocation>
    <subcellularLocation>
        <location evidence="1">Nucleus</location>
    </subcellularLocation>
</comment>
<evidence type="ECO:0000256" key="9">
    <source>
        <dbReference type="ARBA" id="ARBA00022840"/>
    </source>
</evidence>
<feature type="region of interest" description="Disordered" evidence="14">
    <location>
        <begin position="201"/>
        <end position="278"/>
    </location>
</feature>
<name>A0A9P5D0G2_9EURO</name>
<organism evidence="16 17">
    <name type="scientific">Trichophyton interdigitale</name>
    <dbReference type="NCBI Taxonomy" id="101480"/>
    <lineage>
        <taxon>Eukaryota</taxon>
        <taxon>Fungi</taxon>
        <taxon>Dikarya</taxon>
        <taxon>Ascomycota</taxon>
        <taxon>Pezizomycotina</taxon>
        <taxon>Eurotiomycetes</taxon>
        <taxon>Eurotiomycetidae</taxon>
        <taxon>Onygenales</taxon>
        <taxon>Arthrodermataceae</taxon>
        <taxon>Trichophyton</taxon>
    </lineage>
</organism>
<feature type="compositionally biased region" description="Polar residues" evidence="14">
    <location>
        <begin position="64"/>
        <end position="81"/>
    </location>
</feature>
<feature type="compositionally biased region" description="Polar residues" evidence="14">
    <location>
        <begin position="608"/>
        <end position="626"/>
    </location>
</feature>
<keyword evidence="10 15" id="KW-1133">Transmembrane helix</keyword>
<dbReference type="InterPro" id="IPR027417">
    <property type="entry name" value="P-loop_NTPase"/>
</dbReference>
<evidence type="ECO:0000256" key="1">
    <source>
        <dbReference type="ARBA" id="ARBA00004123"/>
    </source>
</evidence>
<dbReference type="Proteomes" id="UP000749309">
    <property type="component" value="Unassembled WGS sequence"/>
</dbReference>
<feature type="region of interest" description="Disordered" evidence="14">
    <location>
        <begin position="1"/>
        <end position="172"/>
    </location>
</feature>
<feature type="compositionally biased region" description="Basic residues" evidence="14">
    <location>
        <begin position="118"/>
        <end position="128"/>
    </location>
</feature>
<keyword evidence="13" id="KW-0131">Cell cycle</keyword>
<evidence type="ECO:0000256" key="5">
    <source>
        <dbReference type="ARBA" id="ARBA00022597"/>
    </source>
</evidence>
<feature type="transmembrane region" description="Helical" evidence="15">
    <location>
        <begin position="1001"/>
        <end position="1019"/>
    </location>
</feature>
<dbReference type="GO" id="GO:0000077">
    <property type="term" value="P:DNA damage checkpoint signaling"/>
    <property type="evidence" value="ECO:0007669"/>
    <property type="project" value="TreeGrafter"/>
</dbReference>
<evidence type="ECO:0000256" key="10">
    <source>
        <dbReference type="ARBA" id="ARBA00022989"/>
    </source>
</evidence>
<keyword evidence="9" id="KW-0067">ATP-binding</keyword>
<evidence type="ECO:0000256" key="7">
    <source>
        <dbReference type="ARBA" id="ARBA00022741"/>
    </source>
</evidence>
<dbReference type="GO" id="GO:0003682">
    <property type="term" value="F:chromatin binding"/>
    <property type="evidence" value="ECO:0007669"/>
    <property type="project" value="TreeGrafter"/>
</dbReference>
<dbReference type="GO" id="GO:0005634">
    <property type="term" value="C:nucleus"/>
    <property type="evidence" value="ECO:0007669"/>
    <property type="project" value="UniProtKB-SubCell"/>
</dbReference>
<dbReference type="GO" id="GO:0005524">
    <property type="term" value="F:ATP binding"/>
    <property type="evidence" value="ECO:0007669"/>
    <property type="project" value="UniProtKB-KW"/>
</dbReference>
<evidence type="ECO:0008006" key="18">
    <source>
        <dbReference type="Google" id="ProtNLM"/>
    </source>
</evidence>
<dbReference type="EMBL" id="JAAQVJ010000006">
    <property type="protein sequence ID" value="KAF3900944.1"/>
    <property type="molecule type" value="Genomic_DNA"/>
</dbReference>
<evidence type="ECO:0000256" key="15">
    <source>
        <dbReference type="SAM" id="Phobius"/>
    </source>
</evidence>
<feature type="transmembrane region" description="Helical" evidence="15">
    <location>
        <begin position="694"/>
        <end position="714"/>
    </location>
</feature>
<dbReference type="InterPro" id="IPR004582">
    <property type="entry name" value="Checkpoint_prot_Rad17_Rad24"/>
</dbReference>